<gene>
    <name evidence="3" type="ORF">IM660_17910</name>
</gene>
<keyword evidence="4" id="KW-1185">Reference proteome</keyword>
<evidence type="ECO:0000313" key="3">
    <source>
        <dbReference type="EMBL" id="QOR70440.1"/>
    </source>
</evidence>
<name>A0A7M1SSB0_9MICO</name>
<dbReference type="SMART" id="SM00460">
    <property type="entry name" value="TGc"/>
    <property type="match status" value="1"/>
</dbReference>
<evidence type="ECO:0000256" key="1">
    <source>
        <dbReference type="SAM" id="MobiDB-lite"/>
    </source>
</evidence>
<dbReference type="AlphaFoldDB" id="A0A7M1SSB0"/>
<dbReference type="InterPro" id="IPR002931">
    <property type="entry name" value="Transglutaminase-like"/>
</dbReference>
<reference evidence="3 4" key="1">
    <citation type="submission" date="2020-10" db="EMBL/GenBank/DDBJ databases">
        <title>Haloactinobacterium sp. RN3S43, a bacterium isolated from saline soil.</title>
        <authorList>
            <person name="Sun J.-Q."/>
        </authorList>
    </citation>
    <scope>NUCLEOTIDE SEQUENCE [LARGE SCALE GENOMIC DNA]</scope>
    <source>
        <strain evidence="3 4">RN3S43</strain>
    </source>
</reference>
<dbReference type="Pfam" id="PF08379">
    <property type="entry name" value="Bact_transglu_N"/>
    <property type="match status" value="1"/>
</dbReference>
<dbReference type="Pfam" id="PF01841">
    <property type="entry name" value="Transglut_core"/>
    <property type="match status" value="1"/>
</dbReference>
<dbReference type="KEGG" id="halt:IM660_17910"/>
<proteinExistence type="predicted"/>
<evidence type="ECO:0000313" key="4">
    <source>
        <dbReference type="Proteomes" id="UP000593758"/>
    </source>
</evidence>
<dbReference type="PANTHER" id="PTHR33490:SF7">
    <property type="entry name" value="BLR2979 PROTEIN"/>
    <property type="match status" value="1"/>
</dbReference>
<feature type="domain" description="Transglutaminase-like" evidence="2">
    <location>
        <begin position="204"/>
        <end position="274"/>
    </location>
</feature>
<dbReference type="RefSeq" id="WP_193497121.1">
    <property type="nucleotide sequence ID" value="NZ_CP063169.1"/>
</dbReference>
<dbReference type="SUPFAM" id="SSF54001">
    <property type="entry name" value="Cysteine proteinases"/>
    <property type="match status" value="1"/>
</dbReference>
<sequence>MSTGDGSAPQARAAETTRHYRLTHTTTYRYPAAVTSSYGRATLLPRPGGGQQVHSSGLVIDPVPDVVAEHRDFAGNRSGFFHVTTEHEVLRVVSHAVITTGRRRSDIARLPTTGWEEVAQLVRTIRMGAPGTSRDNPNTVVAIADARLPSAMVDTDESVREYAQESFTPGRPLVEVIMELTHRINTDFTYAPGSTSVSSRLPEVLAGRKGVCQDFAHLLIGCMRSMGLAARYVSGYIETRPPPGKPKLRGVDASHAWAAVWLPDGGWVQVDPTNDQVVDSRYVTIGWGRDYRDVAPLRGIVFTDGSGSQLDVGVDLWPLDGGEVAGAVAEVDDLTAEWRDGCGTTTGRRSAD</sequence>
<dbReference type="InterPro" id="IPR013589">
    <property type="entry name" value="Bac_transglu_N"/>
</dbReference>
<organism evidence="3 4">
    <name type="scientific">Ruania alkalisoli</name>
    <dbReference type="NCBI Taxonomy" id="2779775"/>
    <lineage>
        <taxon>Bacteria</taxon>
        <taxon>Bacillati</taxon>
        <taxon>Actinomycetota</taxon>
        <taxon>Actinomycetes</taxon>
        <taxon>Micrococcales</taxon>
        <taxon>Ruaniaceae</taxon>
        <taxon>Ruania</taxon>
    </lineage>
</organism>
<dbReference type="EMBL" id="CP063169">
    <property type="protein sequence ID" value="QOR70440.1"/>
    <property type="molecule type" value="Genomic_DNA"/>
</dbReference>
<protein>
    <submittedName>
        <fullName evidence="3">Transglutaminase family protein</fullName>
    </submittedName>
</protein>
<accession>A0A7M1SSB0</accession>
<dbReference type="Gene3D" id="3.10.620.30">
    <property type="match status" value="1"/>
</dbReference>
<feature type="region of interest" description="Disordered" evidence="1">
    <location>
        <begin position="1"/>
        <end position="22"/>
    </location>
</feature>
<dbReference type="PANTHER" id="PTHR33490">
    <property type="entry name" value="BLR5614 PROTEIN-RELATED"/>
    <property type="match status" value="1"/>
</dbReference>
<evidence type="ECO:0000259" key="2">
    <source>
        <dbReference type="SMART" id="SM00460"/>
    </source>
</evidence>
<dbReference type="Proteomes" id="UP000593758">
    <property type="component" value="Chromosome"/>
</dbReference>
<dbReference type="InterPro" id="IPR038765">
    <property type="entry name" value="Papain-like_cys_pep_sf"/>
</dbReference>